<evidence type="ECO:0000256" key="1">
    <source>
        <dbReference type="SAM" id="MobiDB-lite"/>
    </source>
</evidence>
<dbReference type="PANTHER" id="PTHR31860">
    <property type="entry name" value="HEAT-INDUCIBLE TRANSCRIPTION REPRESSOR (DUF639)-RELATED"/>
    <property type="match status" value="1"/>
</dbReference>
<sequence length="820" mass="92483">MLLQPPLTSHSFSRVRFSAGRSPHHHRYRRLKLLFSLGDRWKLTDLDPELVQERLSSWLLKAQNLINDVAAPLVKPGQGKMVAIQHELEDIAVKEEVFMASELTVDRKTPSGYLSLDAVVAIEQFGRMNGLTGRKMQKIFKALAPDSVRNDARSLVEYCCFRYLSRDSSDFHPSLKELAFQRLIFITMLAWEHPYSEDGDLHVPLENSSLQTRLTRLVGEAAFVRIAPAVAGVADISTAHHLYKALAGGAQGISLGLWTTYIAELIKVHQGRKSYQTGDILLSDEQVLCIGSSRKRPVLKWENNIAWPGNLTLTDNALYFEAIRLKGEKGPIRLDLTRNSCRVEKAKVGPFGSKLFDSAVSVFSDDESQPWVLEFVDLGGEMRRDVWHAFISEIMSLHKFINEYGPEDDDPSIHHVYGANRGKRKAIKSAANSIARLQSLQFIRKLSEDPAKLVQFSYLRNVPHGDVVLQTLAVNFWGGPLMTKVIQDNQKPSNWVRPTEEVSGGNVHVFDIDGSVYLRKWMRSHTWSSSSSVSFWKNSLAKQGIVLAKNLVVADLNLIERAALTCKERSQIVETTQATIDAALIKGIPSNIDLFKELMLPCMVVAKRFDKLRRWEEPRWTVSFLLFAYTVIFRNLLSYIFPITLMVMAITMLLLKGLKEQGRLGRSFGKVTIRDQPPSNTIQKIIALKEAMADMENFLQNINVSLLKIRTVVLSGQPEITTEVALVLLSSAIVLLVIPFKYVLAFGLLDLFTRELEFRKDMVMKFMSFLRERWASIHAAPVIVLPYVSDDESEGIPPNKEKVDESTHKSVQENGTAPNS</sequence>
<dbReference type="AlphaFoldDB" id="A0A5P1E3Z4"/>
<evidence type="ECO:0000313" key="3">
    <source>
        <dbReference type="EMBL" id="ONK57248.1"/>
    </source>
</evidence>
<evidence type="ECO:0000313" key="4">
    <source>
        <dbReference type="Proteomes" id="UP000243459"/>
    </source>
</evidence>
<dbReference type="EMBL" id="CM007390">
    <property type="protein sequence ID" value="ONK57248.1"/>
    <property type="molecule type" value="Genomic_DNA"/>
</dbReference>
<dbReference type="Pfam" id="PF04842">
    <property type="entry name" value="DUF639"/>
    <property type="match status" value="1"/>
</dbReference>
<dbReference type="Gramene" id="ONK57248">
    <property type="protein sequence ID" value="ONK57248"/>
    <property type="gene ID" value="A4U43_C10F18120"/>
</dbReference>
<evidence type="ECO:0000256" key="2">
    <source>
        <dbReference type="SAM" id="Phobius"/>
    </source>
</evidence>
<dbReference type="PANTHER" id="PTHR31860:SF3">
    <property type="entry name" value="PROTEIN, PUTATIVE (DUF639)-RELATED"/>
    <property type="match status" value="1"/>
</dbReference>
<evidence type="ECO:0008006" key="5">
    <source>
        <dbReference type="Google" id="ProtNLM"/>
    </source>
</evidence>
<feature type="region of interest" description="Disordered" evidence="1">
    <location>
        <begin position="790"/>
        <end position="820"/>
    </location>
</feature>
<keyword evidence="2" id="KW-0472">Membrane</keyword>
<protein>
    <recommendedName>
        <fullName evidence="5">DUF639 domain-containing protein</fullName>
    </recommendedName>
</protein>
<proteinExistence type="predicted"/>
<name>A0A5P1E3Z4_ASPOF</name>
<accession>A0A5P1E3Z4</accession>
<organism evidence="3 4">
    <name type="scientific">Asparagus officinalis</name>
    <name type="common">Garden asparagus</name>
    <dbReference type="NCBI Taxonomy" id="4686"/>
    <lineage>
        <taxon>Eukaryota</taxon>
        <taxon>Viridiplantae</taxon>
        <taxon>Streptophyta</taxon>
        <taxon>Embryophyta</taxon>
        <taxon>Tracheophyta</taxon>
        <taxon>Spermatophyta</taxon>
        <taxon>Magnoliopsida</taxon>
        <taxon>Liliopsida</taxon>
        <taxon>Asparagales</taxon>
        <taxon>Asparagaceae</taxon>
        <taxon>Asparagoideae</taxon>
        <taxon>Asparagus</taxon>
    </lineage>
</organism>
<keyword evidence="2" id="KW-1133">Transmembrane helix</keyword>
<keyword evidence="4" id="KW-1185">Reference proteome</keyword>
<dbReference type="Proteomes" id="UP000243459">
    <property type="component" value="Chromosome 10"/>
</dbReference>
<feature type="transmembrane region" description="Helical" evidence="2">
    <location>
        <begin position="636"/>
        <end position="655"/>
    </location>
</feature>
<keyword evidence="2" id="KW-0812">Transmembrane</keyword>
<reference evidence="4" key="1">
    <citation type="journal article" date="2017" name="Nat. Commun.">
        <title>The asparagus genome sheds light on the origin and evolution of a young Y chromosome.</title>
        <authorList>
            <person name="Harkess A."/>
            <person name="Zhou J."/>
            <person name="Xu C."/>
            <person name="Bowers J.E."/>
            <person name="Van der Hulst R."/>
            <person name="Ayyampalayam S."/>
            <person name="Mercati F."/>
            <person name="Riccardi P."/>
            <person name="McKain M.R."/>
            <person name="Kakrana A."/>
            <person name="Tang H."/>
            <person name="Ray J."/>
            <person name="Groenendijk J."/>
            <person name="Arikit S."/>
            <person name="Mathioni S.M."/>
            <person name="Nakano M."/>
            <person name="Shan H."/>
            <person name="Telgmann-Rauber A."/>
            <person name="Kanno A."/>
            <person name="Yue Z."/>
            <person name="Chen H."/>
            <person name="Li W."/>
            <person name="Chen Y."/>
            <person name="Xu X."/>
            <person name="Zhang Y."/>
            <person name="Luo S."/>
            <person name="Chen H."/>
            <person name="Gao J."/>
            <person name="Mao Z."/>
            <person name="Pires J.C."/>
            <person name="Luo M."/>
            <person name="Kudrna D."/>
            <person name="Wing R.A."/>
            <person name="Meyers B.C."/>
            <person name="Yi K."/>
            <person name="Kong H."/>
            <person name="Lavrijsen P."/>
            <person name="Sunseri F."/>
            <person name="Falavigna A."/>
            <person name="Ye Y."/>
            <person name="Leebens-Mack J.H."/>
            <person name="Chen G."/>
        </authorList>
    </citation>
    <scope>NUCLEOTIDE SEQUENCE [LARGE SCALE GENOMIC DNA]</scope>
    <source>
        <strain evidence="4">cv. DH0086</strain>
    </source>
</reference>
<gene>
    <name evidence="3" type="ORF">A4U43_C10F18120</name>
</gene>
<dbReference type="InterPro" id="IPR006927">
    <property type="entry name" value="DUF639"/>
</dbReference>
<feature type="compositionally biased region" description="Basic and acidic residues" evidence="1">
    <location>
        <begin position="799"/>
        <end position="811"/>
    </location>
</feature>
<feature type="transmembrane region" description="Helical" evidence="2">
    <location>
        <begin position="724"/>
        <end position="749"/>
    </location>
</feature>
<dbReference type="OrthoDB" id="634852at2759"/>
<dbReference type="OMA" id="WYAFINE"/>